<proteinExistence type="predicted"/>
<dbReference type="Proteomes" id="UP000223626">
    <property type="component" value="Segment"/>
</dbReference>
<gene>
    <name evidence="1" type="ORF">Phi42_19</name>
</gene>
<evidence type="ECO:0008006" key="3">
    <source>
        <dbReference type="Google" id="ProtNLM"/>
    </source>
</evidence>
<evidence type="ECO:0000313" key="2">
    <source>
        <dbReference type="Proteomes" id="UP000223626"/>
    </source>
</evidence>
<keyword evidence="2" id="KW-1185">Reference proteome</keyword>
<dbReference type="EMBL" id="KP793123">
    <property type="protein sequence ID" value="ALM64134.1"/>
    <property type="molecule type" value="Genomic_DNA"/>
</dbReference>
<reference evidence="1 2" key="1">
    <citation type="journal article" date="2016" name="Sci. Rep.">
        <title>Comparative genomics and functional analysis of the 936 group of lactococcal Siphoviridae phages.</title>
        <authorList>
            <person name="Murphy J."/>
            <person name="Bottacini F."/>
            <person name="Mahony J."/>
            <person name="Kelleher P."/>
            <person name="Neve H."/>
            <person name="Zomer A."/>
            <person name="Nauta A."/>
            <person name="van Sinderen D."/>
        </authorList>
    </citation>
    <scope>NUCLEOTIDE SEQUENCE [LARGE SCALE GENOMIC DNA]</scope>
</reference>
<organism evidence="1 2">
    <name type="scientific">Lactococcus phage 936 group phage Phi4.2</name>
    <dbReference type="NCBI Taxonomy" id="1636566"/>
    <lineage>
        <taxon>Viruses</taxon>
        <taxon>Duplodnaviria</taxon>
        <taxon>Heunggongvirae</taxon>
        <taxon>Uroviricota</taxon>
        <taxon>Caudoviricetes</taxon>
        <taxon>Skunavirus</taxon>
        <taxon>Skunavirus sv42</taxon>
    </lineage>
</organism>
<sequence length="91" mass="10503">MKYTVKLGDYWRVQPFSDVPLKLEHKENLPAIVTYCDSNTAYIYTDLEYQIGQKVSVGGYNISGKKFKLIELSITDFPVFETAQIVEKEDM</sequence>
<protein>
    <recommendedName>
        <fullName evidence="3">Structural protein 7</fullName>
    </recommendedName>
</protein>
<name>A0A126HC16_9CAUD</name>
<evidence type="ECO:0000313" key="1">
    <source>
        <dbReference type="EMBL" id="ALM64134.1"/>
    </source>
</evidence>
<accession>A0A126HC16</accession>